<evidence type="ECO:0000256" key="4">
    <source>
        <dbReference type="ARBA" id="ARBA00023002"/>
    </source>
</evidence>
<organism evidence="8 9">
    <name type="scientific">Phanerochaete carnosa (strain HHB-10118-sp)</name>
    <name type="common">White-rot fungus</name>
    <name type="synonym">Peniophora carnosa</name>
    <dbReference type="NCBI Taxonomy" id="650164"/>
    <lineage>
        <taxon>Eukaryota</taxon>
        <taxon>Fungi</taxon>
        <taxon>Dikarya</taxon>
        <taxon>Basidiomycota</taxon>
        <taxon>Agaricomycotina</taxon>
        <taxon>Agaricomycetes</taxon>
        <taxon>Polyporales</taxon>
        <taxon>Phanerochaetaceae</taxon>
        <taxon>Phanerochaete</taxon>
    </lineage>
</organism>
<dbReference type="InterPro" id="IPR017972">
    <property type="entry name" value="Cyt_P450_CS"/>
</dbReference>
<dbReference type="HOGENOM" id="CLU_022195_1_2_1"/>
<keyword evidence="6 7" id="KW-0349">Heme</keyword>
<dbReference type="GO" id="GO:0005506">
    <property type="term" value="F:iron ion binding"/>
    <property type="evidence" value="ECO:0007669"/>
    <property type="project" value="InterPro"/>
</dbReference>
<evidence type="ECO:0000256" key="3">
    <source>
        <dbReference type="ARBA" id="ARBA00022723"/>
    </source>
</evidence>
<dbReference type="Pfam" id="PF00067">
    <property type="entry name" value="p450"/>
    <property type="match status" value="1"/>
</dbReference>
<evidence type="ECO:0000256" key="5">
    <source>
        <dbReference type="ARBA" id="ARBA00023004"/>
    </source>
</evidence>
<keyword evidence="3 6" id="KW-0479">Metal-binding</keyword>
<keyword evidence="9" id="KW-1185">Reference proteome</keyword>
<dbReference type="AlphaFoldDB" id="K5VD95"/>
<evidence type="ECO:0000256" key="2">
    <source>
        <dbReference type="ARBA" id="ARBA00010617"/>
    </source>
</evidence>
<comment type="cofactor">
    <cofactor evidence="1 6">
        <name>heme</name>
        <dbReference type="ChEBI" id="CHEBI:30413"/>
    </cofactor>
</comment>
<dbReference type="GO" id="GO:0020037">
    <property type="term" value="F:heme binding"/>
    <property type="evidence" value="ECO:0007669"/>
    <property type="project" value="InterPro"/>
</dbReference>
<evidence type="ECO:0000256" key="7">
    <source>
        <dbReference type="RuleBase" id="RU000461"/>
    </source>
</evidence>
<dbReference type="EMBL" id="JH930547">
    <property type="protein sequence ID" value="EKM49108.1"/>
    <property type="molecule type" value="Genomic_DNA"/>
</dbReference>
<sequence>MNVAAVHTTSQSFTHLLYLIAANPAWAATLREEIEQVIEQYGYDKESLDRMRRLDSFIQESLRFNGLGVLASTKLALQDFALSDGTILPKGTFVAAPLRAMHHDDGNYADAGTFQPWRFYREVDECGGEANAQSMTTTTTTYLSFGHGKTACPGRFFAALELKMITANLLLNYDVKLEGDSTEIPPVSWYIASRVPNMKANVLFRRRQKD</sequence>
<dbReference type="PRINTS" id="PR00385">
    <property type="entry name" value="P450"/>
</dbReference>
<keyword evidence="4 7" id="KW-0560">Oxidoreductase</keyword>
<dbReference type="InterPro" id="IPR036396">
    <property type="entry name" value="Cyt_P450_sf"/>
</dbReference>
<comment type="similarity">
    <text evidence="2 7">Belongs to the cytochrome P450 family.</text>
</comment>
<feature type="binding site" description="axial binding residue" evidence="6">
    <location>
        <position position="152"/>
    </location>
    <ligand>
        <name>heme</name>
        <dbReference type="ChEBI" id="CHEBI:30413"/>
    </ligand>
    <ligandPart>
        <name>Fe</name>
        <dbReference type="ChEBI" id="CHEBI:18248"/>
    </ligandPart>
</feature>
<dbReference type="PROSITE" id="PS00086">
    <property type="entry name" value="CYTOCHROME_P450"/>
    <property type="match status" value="1"/>
</dbReference>
<dbReference type="OrthoDB" id="1844152at2759"/>
<dbReference type="CDD" id="cd11041">
    <property type="entry name" value="CYP503A1-like"/>
    <property type="match status" value="1"/>
</dbReference>
<dbReference type="InterPro" id="IPR002403">
    <property type="entry name" value="Cyt_P450_E_grp-IV"/>
</dbReference>
<name>K5VD95_PHACS</name>
<dbReference type="Proteomes" id="UP000008370">
    <property type="component" value="Unassembled WGS sequence"/>
</dbReference>
<dbReference type="SUPFAM" id="SSF48264">
    <property type="entry name" value="Cytochrome P450"/>
    <property type="match status" value="1"/>
</dbReference>
<evidence type="ECO:0000313" key="8">
    <source>
        <dbReference type="EMBL" id="EKM49108.1"/>
    </source>
</evidence>
<evidence type="ECO:0008006" key="10">
    <source>
        <dbReference type="Google" id="ProtNLM"/>
    </source>
</evidence>
<evidence type="ECO:0000256" key="6">
    <source>
        <dbReference type="PIRSR" id="PIRSR602403-1"/>
    </source>
</evidence>
<dbReference type="PRINTS" id="PR00465">
    <property type="entry name" value="EP450IV"/>
</dbReference>
<dbReference type="PANTHER" id="PTHR46206">
    <property type="entry name" value="CYTOCHROME P450"/>
    <property type="match status" value="1"/>
</dbReference>
<dbReference type="InParanoid" id="K5VD95"/>
<keyword evidence="7" id="KW-0503">Monooxygenase</keyword>
<gene>
    <name evidence="8" type="ORF">PHACADRAFT_202005</name>
</gene>
<protein>
    <recommendedName>
        <fullName evidence="10">Cytochrome P450</fullName>
    </recommendedName>
</protein>
<reference evidence="8 9" key="1">
    <citation type="journal article" date="2012" name="BMC Genomics">
        <title>Comparative genomics of the white-rot fungi, Phanerochaete carnosa and P. chrysosporium, to elucidate the genetic basis of the distinct wood types they colonize.</title>
        <authorList>
            <person name="Suzuki H."/>
            <person name="MacDonald J."/>
            <person name="Syed K."/>
            <person name="Salamov A."/>
            <person name="Hori C."/>
            <person name="Aerts A."/>
            <person name="Henrissat B."/>
            <person name="Wiebenga A."/>
            <person name="vanKuyk P.A."/>
            <person name="Barry K."/>
            <person name="Lindquist E."/>
            <person name="LaButti K."/>
            <person name="Lapidus A."/>
            <person name="Lucas S."/>
            <person name="Coutinho P."/>
            <person name="Gong Y."/>
            <person name="Samejima M."/>
            <person name="Mahadevan R."/>
            <person name="Abou-Zaid M."/>
            <person name="de Vries R.P."/>
            <person name="Igarashi K."/>
            <person name="Yadav J.S."/>
            <person name="Grigoriev I.V."/>
            <person name="Master E.R."/>
        </authorList>
    </citation>
    <scope>NUCLEOTIDE SEQUENCE [LARGE SCALE GENOMIC DNA]</scope>
    <source>
        <strain evidence="8 9">HHB-10118-sp</strain>
    </source>
</reference>
<dbReference type="GeneID" id="18911765"/>
<dbReference type="InterPro" id="IPR001128">
    <property type="entry name" value="Cyt_P450"/>
</dbReference>
<dbReference type="KEGG" id="pco:PHACADRAFT_202005"/>
<proteinExistence type="inferred from homology"/>
<accession>K5VD95</accession>
<keyword evidence="5 6" id="KW-0408">Iron</keyword>
<dbReference type="RefSeq" id="XP_007402340.1">
    <property type="nucleotide sequence ID" value="XM_007402278.1"/>
</dbReference>
<evidence type="ECO:0000313" key="9">
    <source>
        <dbReference type="Proteomes" id="UP000008370"/>
    </source>
</evidence>
<dbReference type="GO" id="GO:0004497">
    <property type="term" value="F:monooxygenase activity"/>
    <property type="evidence" value="ECO:0007669"/>
    <property type="project" value="UniProtKB-KW"/>
</dbReference>
<evidence type="ECO:0000256" key="1">
    <source>
        <dbReference type="ARBA" id="ARBA00001971"/>
    </source>
</evidence>
<dbReference type="Gene3D" id="1.10.630.10">
    <property type="entry name" value="Cytochrome P450"/>
    <property type="match status" value="1"/>
</dbReference>
<dbReference type="GO" id="GO:0016705">
    <property type="term" value="F:oxidoreductase activity, acting on paired donors, with incorporation or reduction of molecular oxygen"/>
    <property type="evidence" value="ECO:0007669"/>
    <property type="project" value="InterPro"/>
</dbReference>